<keyword evidence="3" id="KW-1185">Reference proteome</keyword>
<dbReference type="EMBL" id="SOBT01000010">
    <property type="protein sequence ID" value="TDU26576.1"/>
    <property type="molecule type" value="Genomic_DNA"/>
</dbReference>
<organism evidence="2 3">
    <name type="scientific">Panacagrimonas perspica</name>
    <dbReference type="NCBI Taxonomy" id="381431"/>
    <lineage>
        <taxon>Bacteria</taxon>
        <taxon>Pseudomonadati</taxon>
        <taxon>Pseudomonadota</taxon>
        <taxon>Gammaproteobacteria</taxon>
        <taxon>Nevskiales</taxon>
        <taxon>Nevskiaceae</taxon>
        <taxon>Panacagrimonas</taxon>
    </lineage>
</organism>
<accession>A0A4S3K6X8</accession>
<comment type="caution">
    <text evidence="2">The sequence shown here is derived from an EMBL/GenBank/DDBJ whole genome shotgun (WGS) entry which is preliminary data.</text>
</comment>
<dbReference type="PANTHER" id="PTHR30373:SF8">
    <property type="entry name" value="BLL7265 PROTEIN"/>
    <property type="match status" value="1"/>
</dbReference>
<feature type="domain" description="TPM" evidence="1">
    <location>
        <begin position="29"/>
        <end position="145"/>
    </location>
</feature>
<reference evidence="2 3" key="1">
    <citation type="submission" date="2019-03" db="EMBL/GenBank/DDBJ databases">
        <title>Genomic Encyclopedia of Type Strains, Phase IV (KMG-IV): sequencing the most valuable type-strain genomes for metagenomic binning, comparative biology and taxonomic classification.</title>
        <authorList>
            <person name="Goeker M."/>
        </authorList>
    </citation>
    <scope>NUCLEOTIDE SEQUENCE [LARGE SCALE GENOMIC DNA]</scope>
    <source>
        <strain evidence="2 3">DSM 26377</strain>
    </source>
</reference>
<dbReference type="Proteomes" id="UP000295341">
    <property type="component" value="Unassembled WGS sequence"/>
</dbReference>
<proteinExistence type="predicted"/>
<gene>
    <name evidence="2" type="ORF">DFR24_3605</name>
</gene>
<evidence type="ECO:0000313" key="2">
    <source>
        <dbReference type="EMBL" id="TDU26576.1"/>
    </source>
</evidence>
<dbReference type="Pfam" id="PF04536">
    <property type="entry name" value="TPM_phosphatase"/>
    <property type="match status" value="1"/>
</dbReference>
<dbReference type="InterPro" id="IPR007621">
    <property type="entry name" value="TPM_dom"/>
</dbReference>
<dbReference type="AlphaFoldDB" id="A0A4S3K6X8"/>
<protein>
    <submittedName>
        <fullName evidence="2">TLP18.3/Psb32/MOLO-1 phosphatase superfamily protein</fullName>
    </submittedName>
</protein>
<evidence type="ECO:0000259" key="1">
    <source>
        <dbReference type="Pfam" id="PF04536"/>
    </source>
</evidence>
<evidence type="ECO:0000313" key="3">
    <source>
        <dbReference type="Proteomes" id="UP000295341"/>
    </source>
</evidence>
<dbReference type="PANTHER" id="PTHR30373">
    <property type="entry name" value="UPF0603 PROTEIN YGCG"/>
    <property type="match status" value="1"/>
</dbReference>
<sequence length="170" mass="18866">MVTSMKRWWRHLTTGSLARRRAFPGLVMQQIESAIRECESRHTGEIRFAVDTALSFAELSAGMSPRECAIEAFSKLRVWDTAHNNGVLIYVLLADRDVEIVADRGVGNSRVPPSEWEACCHAMEAHFRRSHFRDGAVAGIRAVADVLGRYPPEPRVADAGNELPDAPALL</sequence>
<dbReference type="Gene3D" id="3.10.310.50">
    <property type="match status" value="1"/>
</dbReference>
<name>A0A4S3K6X8_9GAMM</name>